<feature type="transmembrane region" description="Helical" evidence="2">
    <location>
        <begin position="172"/>
        <end position="190"/>
    </location>
</feature>
<keyword evidence="2" id="KW-1133">Transmembrane helix</keyword>
<protein>
    <submittedName>
        <fullName evidence="3">C7822692-6c63-4078-9cc6-39c7812f7304</fullName>
    </submittedName>
</protein>
<feature type="region of interest" description="Disordered" evidence="1">
    <location>
        <begin position="404"/>
        <end position="487"/>
    </location>
</feature>
<feature type="transmembrane region" description="Helical" evidence="2">
    <location>
        <begin position="356"/>
        <end position="377"/>
    </location>
</feature>
<name>A0A446B774_9PEZI</name>
<feature type="transmembrane region" description="Helical" evidence="2">
    <location>
        <begin position="316"/>
        <end position="336"/>
    </location>
</feature>
<evidence type="ECO:0000256" key="2">
    <source>
        <dbReference type="SAM" id="Phobius"/>
    </source>
</evidence>
<dbReference type="AlphaFoldDB" id="A0A446B774"/>
<feature type="region of interest" description="Disordered" evidence="1">
    <location>
        <begin position="90"/>
        <end position="124"/>
    </location>
</feature>
<dbReference type="Proteomes" id="UP000289323">
    <property type="component" value="Unassembled WGS sequence"/>
</dbReference>
<dbReference type="PANTHER" id="PTHR31735">
    <property type="entry name" value="VACUOLAR MEMBRANE PROTEIN YPL162C"/>
    <property type="match status" value="1"/>
</dbReference>
<feature type="transmembrane region" description="Helical" evidence="2">
    <location>
        <begin position="258"/>
        <end position="281"/>
    </location>
</feature>
<dbReference type="EMBL" id="OUUZ01000001">
    <property type="protein sequence ID" value="SPQ18278.1"/>
    <property type="molecule type" value="Genomic_DNA"/>
</dbReference>
<keyword evidence="2" id="KW-0812">Transmembrane</keyword>
<accession>A0A446B774</accession>
<feature type="compositionally biased region" description="Low complexity" evidence="1">
    <location>
        <begin position="90"/>
        <end position="106"/>
    </location>
</feature>
<dbReference type="PANTHER" id="PTHR31735:SF1">
    <property type="entry name" value="VACUOLAR MEMBRANE PROTEIN YPL162C"/>
    <property type="match status" value="1"/>
</dbReference>
<feature type="compositionally biased region" description="Basic and acidic residues" evidence="1">
    <location>
        <begin position="422"/>
        <end position="431"/>
    </location>
</feature>
<feature type="compositionally biased region" description="Polar residues" evidence="1">
    <location>
        <begin position="461"/>
        <end position="477"/>
    </location>
</feature>
<proteinExistence type="predicted"/>
<reference evidence="3 4" key="1">
    <citation type="submission" date="2018-04" db="EMBL/GenBank/DDBJ databases">
        <authorList>
            <person name="Huttner S."/>
            <person name="Dainat J."/>
        </authorList>
    </citation>
    <scope>NUCLEOTIDE SEQUENCE [LARGE SCALE GENOMIC DNA]</scope>
</reference>
<feature type="compositionally biased region" description="Acidic residues" evidence="1">
    <location>
        <begin position="408"/>
        <end position="421"/>
    </location>
</feature>
<sequence>MLLPAINPNLNLNLSPAVAASPDVAAFSVATVAASSLPSLRPRVDPSLSPKPDSNLAVAAAPGGGDSFPAPTHTPAAAAAADTIAVTVTMTTPTPSPTASPTTSPTPAGPYPGSPTDGGGDGRPTECRLLGSFAILVQLALGALALLSLVYKRWRERPQRPVRIWWFDVSKQVFGSVLVHAANVFMSMLTSGRFNLRVNPVVVGGAAVVVRRALEVGVRLGMMALGSRGAEGGDGSGSGGGSNSGDDGGVYVPNPCSFYLLNLAIDTTIGIPILIVIVRVLTRLVAFTPLGQPPESIQSGNYGSPPNAWWWLKQSIIYFCGLMGMKFCVLVIFMMLPWLPHIGDWALGWTEGNEKLQIVFVMMLFPLIMNALQYYIIDSYIKKQEALAADGEAGSGETVVYEELGSTETDESDDEGEAVDEDASKTVDRAGKGAHLRQAPRDSAAGLSSRDVEYDPAVDGDSQTVIGSGSSAVSSRGTLPKELLPTE</sequence>
<feature type="transmembrane region" description="Helical" evidence="2">
    <location>
        <begin position="129"/>
        <end position="151"/>
    </location>
</feature>
<keyword evidence="2" id="KW-0472">Membrane</keyword>
<evidence type="ECO:0000313" key="3">
    <source>
        <dbReference type="EMBL" id="SPQ18278.1"/>
    </source>
</evidence>
<dbReference type="InterPro" id="IPR022127">
    <property type="entry name" value="STIMATE/YPL162C"/>
</dbReference>
<organism evidence="3 4">
    <name type="scientific">Thermothielavioides terrestris</name>
    <dbReference type="NCBI Taxonomy" id="2587410"/>
    <lineage>
        <taxon>Eukaryota</taxon>
        <taxon>Fungi</taxon>
        <taxon>Dikarya</taxon>
        <taxon>Ascomycota</taxon>
        <taxon>Pezizomycotina</taxon>
        <taxon>Sordariomycetes</taxon>
        <taxon>Sordariomycetidae</taxon>
        <taxon>Sordariales</taxon>
        <taxon>Chaetomiaceae</taxon>
        <taxon>Thermothielavioides</taxon>
    </lineage>
</organism>
<dbReference type="Pfam" id="PF12400">
    <property type="entry name" value="STIMATE"/>
    <property type="match status" value="1"/>
</dbReference>
<gene>
    <name evidence="3" type="ORF">TT172_LOCUS697</name>
</gene>
<feature type="region of interest" description="Disordered" evidence="1">
    <location>
        <begin position="39"/>
        <end position="74"/>
    </location>
</feature>
<dbReference type="GO" id="GO:0016020">
    <property type="term" value="C:membrane"/>
    <property type="evidence" value="ECO:0007669"/>
    <property type="project" value="TreeGrafter"/>
</dbReference>
<evidence type="ECO:0000256" key="1">
    <source>
        <dbReference type="SAM" id="MobiDB-lite"/>
    </source>
</evidence>
<evidence type="ECO:0000313" key="4">
    <source>
        <dbReference type="Proteomes" id="UP000289323"/>
    </source>
</evidence>